<evidence type="ECO:0000313" key="3">
    <source>
        <dbReference type="Proteomes" id="UP001211065"/>
    </source>
</evidence>
<dbReference type="InterPro" id="IPR007245">
    <property type="entry name" value="PIG-T"/>
</dbReference>
<feature type="transmembrane region" description="Helical" evidence="1">
    <location>
        <begin position="266"/>
        <end position="288"/>
    </location>
</feature>
<evidence type="ECO:0000313" key="2">
    <source>
        <dbReference type="EMBL" id="KAJ3225718.1"/>
    </source>
</evidence>
<evidence type="ECO:0000256" key="1">
    <source>
        <dbReference type="SAM" id="Phobius"/>
    </source>
</evidence>
<dbReference type="GO" id="GO:0042765">
    <property type="term" value="C:GPI-anchor transamidase complex"/>
    <property type="evidence" value="ECO:0007669"/>
    <property type="project" value="InterPro"/>
</dbReference>
<proteinExistence type="predicted"/>
<protein>
    <submittedName>
        <fullName evidence="2">Subunit of the glycosylphosphatidylinositol transamidase complex-like protein</fullName>
    </submittedName>
</protein>
<keyword evidence="3" id="KW-1185">Reference proteome</keyword>
<dbReference type="Pfam" id="PF04113">
    <property type="entry name" value="Gpi16"/>
    <property type="match status" value="1"/>
</dbReference>
<sequence length="294" mass="33982">MAGISTLFNAYKLFDANFHSAGVHLKPVCNRNDDFNSDLTKNYWSLNKIFERKIPKACAVSSKSLVELSLPNKTGFKLNNSPDKILDNGNFIFDLQNKIDFDIGVEWESNQELNFGFGQEKGGINIDLYNYRDQPLTVAVFQMIPWYLKFYLHTLQFQSMPLNHDFNAESLILRNRDILNETYYQPAVERMRPTILEYKLSLPAKSKIVMKMDFDKSFIRYTEHPPDANRGFDIGPAIITFGKKEEKFYTNNLLINLPTPDFSMPYNVITLTCTVLAFLFAGIFNLMIKNYKPV</sequence>
<comment type="caution">
    <text evidence="2">The sequence shown here is derived from an EMBL/GenBank/DDBJ whole genome shotgun (WGS) entry which is preliminary data.</text>
</comment>
<gene>
    <name evidence="2" type="primary">GPI16</name>
    <name evidence="2" type="ORF">HK099_006331</name>
</gene>
<keyword evidence="1" id="KW-0812">Transmembrane</keyword>
<keyword evidence="1" id="KW-1133">Transmembrane helix</keyword>
<dbReference type="PANTHER" id="PTHR12959">
    <property type="entry name" value="GPI TRANSAMIDASE COMPONENT PIG-T-RELATED"/>
    <property type="match status" value="1"/>
</dbReference>
<keyword evidence="1" id="KW-0472">Membrane</keyword>
<dbReference type="AlphaFoldDB" id="A0AAD5U608"/>
<dbReference type="EMBL" id="JADGJW010000054">
    <property type="protein sequence ID" value="KAJ3225718.1"/>
    <property type="molecule type" value="Genomic_DNA"/>
</dbReference>
<organism evidence="2 3">
    <name type="scientific">Clydaea vesicula</name>
    <dbReference type="NCBI Taxonomy" id="447962"/>
    <lineage>
        <taxon>Eukaryota</taxon>
        <taxon>Fungi</taxon>
        <taxon>Fungi incertae sedis</taxon>
        <taxon>Chytridiomycota</taxon>
        <taxon>Chytridiomycota incertae sedis</taxon>
        <taxon>Chytridiomycetes</taxon>
        <taxon>Lobulomycetales</taxon>
        <taxon>Lobulomycetaceae</taxon>
        <taxon>Clydaea</taxon>
    </lineage>
</organism>
<dbReference type="PANTHER" id="PTHR12959:SF11">
    <property type="entry name" value="GPI TRANSAMIDASE COMPONENT PIG-T"/>
    <property type="match status" value="1"/>
</dbReference>
<accession>A0AAD5U608</accession>
<reference evidence="2" key="1">
    <citation type="submission" date="2020-05" db="EMBL/GenBank/DDBJ databases">
        <title>Phylogenomic resolution of chytrid fungi.</title>
        <authorList>
            <person name="Stajich J.E."/>
            <person name="Amses K."/>
            <person name="Simmons R."/>
            <person name="Seto K."/>
            <person name="Myers J."/>
            <person name="Bonds A."/>
            <person name="Quandt C.A."/>
            <person name="Barry K."/>
            <person name="Liu P."/>
            <person name="Grigoriev I."/>
            <person name="Longcore J.E."/>
            <person name="James T.Y."/>
        </authorList>
    </citation>
    <scope>NUCLEOTIDE SEQUENCE</scope>
    <source>
        <strain evidence="2">JEL0476</strain>
    </source>
</reference>
<dbReference type="GO" id="GO:0016255">
    <property type="term" value="P:attachment of GPI anchor to protein"/>
    <property type="evidence" value="ECO:0007669"/>
    <property type="project" value="InterPro"/>
</dbReference>
<dbReference type="Proteomes" id="UP001211065">
    <property type="component" value="Unassembled WGS sequence"/>
</dbReference>
<name>A0AAD5U608_9FUNG</name>